<dbReference type="AlphaFoldDB" id="A0A517ZR33"/>
<name>A0A517ZR33_9PLAN</name>
<accession>A0A517ZR33</accession>
<reference evidence="2 3" key="1">
    <citation type="submission" date="2019-02" db="EMBL/GenBank/DDBJ databases">
        <title>Deep-cultivation of Planctomycetes and their phenomic and genomic characterization uncovers novel biology.</title>
        <authorList>
            <person name="Wiegand S."/>
            <person name="Jogler M."/>
            <person name="Boedeker C."/>
            <person name="Pinto D."/>
            <person name="Vollmers J."/>
            <person name="Rivas-Marin E."/>
            <person name="Kohn T."/>
            <person name="Peeters S.H."/>
            <person name="Heuer A."/>
            <person name="Rast P."/>
            <person name="Oberbeckmann S."/>
            <person name="Bunk B."/>
            <person name="Jeske O."/>
            <person name="Meyerdierks A."/>
            <person name="Storesund J.E."/>
            <person name="Kallscheuer N."/>
            <person name="Luecker S."/>
            <person name="Lage O.M."/>
            <person name="Pohl T."/>
            <person name="Merkel B.J."/>
            <person name="Hornburger P."/>
            <person name="Mueller R.-W."/>
            <person name="Bruemmer F."/>
            <person name="Labrenz M."/>
            <person name="Spormann A.M."/>
            <person name="Op den Camp H."/>
            <person name="Overmann J."/>
            <person name="Amann R."/>
            <person name="Jetten M.S.M."/>
            <person name="Mascher T."/>
            <person name="Medema M.H."/>
            <person name="Devos D.P."/>
            <person name="Kaster A.-K."/>
            <person name="Ovreas L."/>
            <person name="Rohde M."/>
            <person name="Galperin M.Y."/>
            <person name="Jogler C."/>
        </authorList>
    </citation>
    <scope>NUCLEOTIDE SEQUENCE [LARGE SCALE GENOMIC DNA]</scope>
    <source>
        <strain evidence="2 3">Mal52</strain>
    </source>
</reference>
<organism evidence="2 3">
    <name type="scientific">Symmachiella dynata</name>
    <dbReference type="NCBI Taxonomy" id="2527995"/>
    <lineage>
        <taxon>Bacteria</taxon>
        <taxon>Pseudomonadati</taxon>
        <taxon>Planctomycetota</taxon>
        <taxon>Planctomycetia</taxon>
        <taxon>Planctomycetales</taxon>
        <taxon>Planctomycetaceae</taxon>
        <taxon>Symmachiella</taxon>
    </lineage>
</organism>
<proteinExistence type="predicted"/>
<feature type="signal peptide" evidence="1">
    <location>
        <begin position="1"/>
        <end position="19"/>
    </location>
</feature>
<dbReference type="RefSeq" id="WP_197534242.1">
    <property type="nucleotide sequence ID" value="NZ_CP036276.1"/>
</dbReference>
<dbReference type="EMBL" id="CP036276">
    <property type="protein sequence ID" value="QDU44927.1"/>
    <property type="molecule type" value="Genomic_DNA"/>
</dbReference>
<dbReference type="KEGG" id="sdyn:Mal52_34130"/>
<sequence precursor="true">MKHYLLIAALALLPTYASAAEGVVKLDKKSDTVDVSINGAPFAVYNFGHDLPKPFFSPIRAADGAIITRGLKDPEDHPHHKGVWVSVDEVNGLRFWAERAKIQNASVKILKAKGAPAVMEAVNHWLNADSQPLLEEKTTISIFPNGLMVYDINFTALSENVTFEDTKEGLFGIRLANTIREKEGGHVENAEGLKGSGECWGKVSDWVDYYGPVNGKTYGAAIFDHPLNFRPSRYHVRNYGLFSISPFGPHAYTNKKRPDDPVTILKGKTLRLRYGLYVHPGTTASANVAATYQQFLKAAGDSK</sequence>
<evidence type="ECO:0000256" key="1">
    <source>
        <dbReference type="SAM" id="SignalP"/>
    </source>
</evidence>
<evidence type="ECO:0000313" key="3">
    <source>
        <dbReference type="Proteomes" id="UP000319383"/>
    </source>
</evidence>
<gene>
    <name evidence="2" type="ORF">Mal52_34130</name>
</gene>
<evidence type="ECO:0008006" key="4">
    <source>
        <dbReference type="Google" id="ProtNLM"/>
    </source>
</evidence>
<keyword evidence="1" id="KW-0732">Signal</keyword>
<evidence type="ECO:0000313" key="2">
    <source>
        <dbReference type="EMBL" id="QDU44927.1"/>
    </source>
</evidence>
<dbReference type="InterPro" id="IPR029475">
    <property type="entry name" value="DUF6807"/>
</dbReference>
<feature type="chain" id="PRO_5021846185" description="Methane oxygenase PmoA" evidence="1">
    <location>
        <begin position="20"/>
        <end position="303"/>
    </location>
</feature>
<dbReference type="Pfam" id="PF14100">
    <property type="entry name" value="DUF6807"/>
    <property type="match status" value="1"/>
</dbReference>
<dbReference type="Proteomes" id="UP000319383">
    <property type="component" value="Chromosome"/>
</dbReference>
<protein>
    <recommendedName>
        <fullName evidence="4">Methane oxygenase PmoA</fullName>
    </recommendedName>
</protein>
<keyword evidence="3" id="KW-1185">Reference proteome</keyword>